<dbReference type="PANTHER" id="PTHR47894:SF4">
    <property type="entry name" value="HTH-TYPE TRANSCRIPTIONAL REGULATOR GADX"/>
    <property type="match status" value="1"/>
</dbReference>
<feature type="domain" description="HTH araC/xylS-type" evidence="4">
    <location>
        <begin position="188"/>
        <end position="285"/>
    </location>
</feature>
<dbReference type="SUPFAM" id="SSF46689">
    <property type="entry name" value="Homeodomain-like"/>
    <property type="match status" value="1"/>
</dbReference>
<keyword evidence="6" id="KW-1185">Reference proteome</keyword>
<dbReference type="InterPro" id="IPR011051">
    <property type="entry name" value="RmlC_Cupin_sf"/>
</dbReference>
<keyword evidence="1" id="KW-0805">Transcription regulation</keyword>
<keyword evidence="3" id="KW-0804">Transcription</keyword>
<dbReference type="Gene3D" id="1.10.10.60">
    <property type="entry name" value="Homeodomain-like"/>
    <property type="match status" value="1"/>
</dbReference>
<dbReference type="InterPro" id="IPR018062">
    <property type="entry name" value="HTH_AraC-typ_CS"/>
</dbReference>
<protein>
    <submittedName>
        <fullName evidence="5">AraC family transcriptional regulator</fullName>
    </submittedName>
</protein>
<dbReference type="GO" id="GO:0000976">
    <property type="term" value="F:transcription cis-regulatory region binding"/>
    <property type="evidence" value="ECO:0007669"/>
    <property type="project" value="TreeGrafter"/>
</dbReference>
<name>A0A431VLJ3_9PROT</name>
<dbReference type="SMART" id="SM00342">
    <property type="entry name" value="HTH_ARAC"/>
    <property type="match status" value="1"/>
</dbReference>
<dbReference type="PANTHER" id="PTHR47894">
    <property type="entry name" value="HTH-TYPE TRANSCRIPTIONAL REGULATOR GADX"/>
    <property type="match status" value="1"/>
</dbReference>
<reference evidence="5 6" key="1">
    <citation type="submission" date="2018-12" db="EMBL/GenBank/DDBJ databases">
        <authorList>
            <person name="Yang Y."/>
        </authorList>
    </citation>
    <scope>NUCLEOTIDE SEQUENCE [LARGE SCALE GENOMIC DNA]</scope>
    <source>
        <strain evidence="5 6">L-25-5w-1</strain>
    </source>
</reference>
<dbReference type="PROSITE" id="PS00041">
    <property type="entry name" value="HTH_ARAC_FAMILY_1"/>
    <property type="match status" value="1"/>
</dbReference>
<dbReference type="OrthoDB" id="7565195at2"/>
<keyword evidence="2" id="KW-0238">DNA-binding</keyword>
<evidence type="ECO:0000256" key="3">
    <source>
        <dbReference type="ARBA" id="ARBA00023163"/>
    </source>
</evidence>
<sequence length="286" mass="31294">MTDDPFAKLTRYAARDNRPSGGVPQAPTLGSFIARDRERIADLEVSATGFIILLDGRKEISDADGSHHYRKGDALLLPAGWRGTVVNEPDPTSGFYRSLILLFPAEMVRRLLRAHGDALIGDGRRARDYRVTPTPGLSDAVLHAAEGLSRTPPLSPSIVEHRCMEVLLALLESGVWWLGPVAPNGLVEAVRALVRSQPDQAWTAERVASALNLSNATLRRRLAEEDSSVRRIMTEERVAHARHLLETEGRTVQEAAEACGYASRSHFARRVRSATGRTPSALQRGG</sequence>
<evidence type="ECO:0000256" key="1">
    <source>
        <dbReference type="ARBA" id="ARBA00023015"/>
    </source>
</evidence>
<dbReference type="Pfam" id="PF22200">
    <property type="entry name" value="ExsA_N"/>
    <property type="match status" value="1"/>
</dbReference>
<dbReference type="Gene3D" id="2.60.120.10">
    <property type="entry name" value="Jelly Rolls"/>
    <property type="match status" value="1"/>
</dbReference>
<dbReference type="Pfam" id="PF12833">
    <property type="entry name" value="HTH_18"/>
    <property type="match status" value="1"/>
</dbReference>
<dbReference type="SUPFAM" id="SSF51182">
    <property type="entry name" value="RmlC-like cupins"/>
    <property type="match status" value="1"/>
</dbReference>
<dbReference type="Proteomes" id="UP000277007">
    <property type="component" value="Unassembled WGS sequence"/>
</dbReference>
<dbReference type="PROSITE" id="PS01124">
    <property type="entry name" value="HTH_ARAC_FAMILY_2"/>
    <property type="match status" value="1"/>
</dbReference>
<dbReference type="InterPro" id="IPR054015">
    <property type="entry name" value="ExsA-like_N"/>
</dbReference>
<evidence type="ECO:0000313" key="5">
    <source>
        <dbReference type="EMBL" id="RTR23542.1"/>
    </source>
</evidence>
<comment type="caution">
    <text evidence="5">The sequence shown here is derived from an EMBL/GenBank/DDBJ whole genome shotgun (WGS) entry which is preliminary data.</text>
</comment>
<dbReference type="RefSeq" id="WP_126612047.1">
    <property type="nucleotide sequence ID" value="NZ_JBHUCY010000010.1"/>
</dbReference>
<accession>A0A431VLJ3</accession>
<dbReference type="GO" id="GO:0003700">
    <property type="term" value="F:DNA-binding transcription factor activity"/>
    <property type="evidence" value="ECO:0007669"/>
    <property type="project" value="InterPro"/>
</dbReference>
<proteinExistence type="predicted"/>
<evidence type="ECO:0000259" key="4">
    <source>
        <dbReference type="PROSITE" id="PS01124"/>
    </source>
</evidence>
<organism evidence="5 6">
    <name type="scientific">Azospirillum griseum</name>
    <dbReference type="NCBI Taxonomy" id="2496639"/>
    <lineage>
        <taxon>Bacteria</taxon>
        <taxon>Pseudomonadati</taxon>
        <taxon>Pseudomonadota</taxon>
        <taxon>Alphaproteobacteria</taxon>
        <taxon>Rhodospirillales</taxon>
        <taxon>Azospirillaceae</taxon>
        <taxon>Azospirillum</taxon>
    </lineage>
</organism>
<dbReference type="GO" id="GO:0005829">
    <property type="term" value="C:cytosol"/>
    <property type="evidence" value="ECO:0007669"/>
    <property type="project" value="TreeGrafter"/>
</dbReference>
<dbReference type="AlphaFoldDB" id="A0A431VLJ3"/>
<evidence type="ECO:0000313" key="6">
    <source>
        <dbReference type="Proteomes" id="UP000277007"/>
    </source>
</evidence>
<dbReference type="EMBL" id="RXMA01000002">
    <property type="protein sequence ID" value="RTR23542.1"/>
    <property type="molecule type" value="Genomic_DNA"/>
</dbReference>
<dbReference type="InterPro" id="IPR018060">
    <property type="entry name" value="HTH_AraC"/>
</dbReference>
<evidence type="ECO:0000256" key="2">
    <source>
        <dbReference type="ARBA" id="ARBA00023125"/>
    </source>
</evidence>
<dbReference type="InterPro" id="IPR009057">
    <property type="entry name" value="Homeodomain-like_sf"/>
</dbReference>
<dbReference type="InterPro" id="IPR014710">
    <property type="entry name" value="RmlC-like_jellyroll"/>
</dbReference>
<gene>
    <name evidence="5" type="ORF">EJ903_03145</name>
</gene>